<comment type="caution">
    <text evidence="2">The sequence shown here is derived from an EMBL/GenBank/DDBJ whole genome shotgun (WGS) entry which is preliminary data.</text>
</comment>
<protein>
    <recommendedName>
        <fullName evidence="1">Reverse transcriptase zinc-binding domain-containing protein</fullName>
    </recommendedName>
</protein>
<reference evidence="2 3" key="1">
    <citation type="submission" date="2023-10" db="EMBL/GenBank/DDBJ databases">
        <title>Genome-Wide Identification Analysis in wild type Solanum Pinnatisectum Reveals Some Genes Defensing Phytophthora Infestans.</title>
        <authorList>
            <person name="Sun C."/>
        </authorList>
    </citation>
    <scope>NUCLEOTIDE SEQUENCE [LARGE SCALE GENOMIC DNA]</scope>
    <source>
        <strain evidence="2">LQN</strain>
        <tissue evidence="2">Leaf</tissue>
    </source>
</reference>
<dbReference type="InterPro" id="IPR026960">
    <property type="entry name" value="RVT-Znf"/>
</dbReference>
<accession>A0AAV9KJA4</accession>
<dbReference type="AlphaFoldDB" id="A0AAV9KJA4"/>
<evidence type="ECO:0000313" key="3">
    <source>
        <dbReference type="Proteomes" id="UP001311915"/>
    </source>
</evidence>
<gene>
    <name evidence="2" type="ORF">R3W88_019359</name>
</gene>
<dbReference type="Proteomes" id="UP001311915">
    <property type="component" value="Unassembled WGS sequence"/>
</dbReference>
<name>A0AAV9KJA4_9SOLN</name>
<proteinExistence type="predicted"/>
<dbReference type="Pfam" id="PF13966">
    <property type="entry name" value="zf-RVT"/>
    <property type="match status" value="1"/>
</dbReference>
<dbReference type="EMBL" id="JAWPEI010000010">
    <property type="protein sequence ID" value="KAK4713452.1"/>
    <property type="molecule type" value="Genomic_DNA"/>
</dbReference>
<evidence type="ECO:0000313" key="2">
    <source>
        <dbReference type="EMBL" id="KAK4713452.1"/>
    </source>
</evidence>
<organism evidence="2 3">
    <name type="scientific">Solanum pinnatisectum</name>
    <name type="common">tansyleaf nightshade</name>
    <dbReference type="NCBI Taxonomy" id="50273"/>
    <lineage>
        <taxon>Eukaryota</taxon>
        <taxon>Viridiplantae</taxon>
        <taxon>Streptophyta</taxon>
        <taxon>Embryophyta</taxon>
        <taxon>Tracheophyta</taxon>
        <taxon>Spermatophyta</taxon>
        <taxon>Magnoliopsida</taxon>
        <taxon>eudicotyledons</taxon>
        <taxon>Gunneridae</taxon>
        <taxon>Pentapetalae</taxon>
        <taxon>asterids</taxon>
        <taxon>lamiids</taxon>
        <taxon>Solanales</taxon>
        <taxon>Solanaceae</taxon>
        <taxon>Solanoideae</taxon>
        <taxon>Solaneae</taxon>
        <taxon>Solanum</taxon>
    </lineage>
</organism>
<feature type="domain" description="Reverse transcriptase zinc-binding" evidence="1">
    <location>
        <begin position="40"/>
        <end position="107"/>
    </location>
</feature>
<keyword evidence="3" id="KW-1185">Reference proteome</keyword>
<sequence>MYVDHVIDGNFEDVNQLRLDGRWNNNLMTDLIGKNIIKDPQKDIMFIWEKGLLFKISFLIWRIWFKMIPIGKVLVRSRITDHLECCCCDNNILESFNHLFVLCPDANYIQKLFAGAIGQYQVLSFGNYG</sequence>
<evidence type="ECO:0000259" key="1">
    <source>
        <dbReference type="Pfam" id="PF13966"/>
    </source>
</evidence>